<proteinExistence type="predicted"/>
<feature type="chain" id="PRO_5003187194" description="GPI inositol-deacylase PGAP1-like alpha/beta domain-containing protein" evidence="1">
    <location>
        <begin position="20"/>
        <end position="993"/>
    </location>
</feature>
<dbReference type="OrthoDB" id="4535652at2"/>
<dbReference type="AlphaFoldDB" id="E4TN15"/>
<dbReference type="SUPFAM" id="SSF53474">
    <property type="entry name" value="alpha/beta-Hydrolases"/>
    <property type="match status" value="1"/>
</dbReference>
<dbReference type="eggNOG" id="COG1075">
    <property type="taxonomic scope" value="Bacteria"/>
</dbReference>
<reference evidence="3 4" key="1">
    <citation type="journal article" date="2011" name="Stand. Genomic Sci.">
        <title>Complete genome sequence of Marivirga tractuosa type strain (H-43).</title>
        <authorList>
            <person name="Pagani I."/>
            <person name="Chertkov O."/>
            <person name="Lapidus A."/>
            <person name="Lucas S."/>
            <person name="Del Rio T.G."/>
            <person name="Tice H."/>
            <person name="Copeland A."/>
            <person name="Cheng J.F."/>
            <person name="Nolan M."/>
            <person name="Saunders E."/>
            <person name="Pitluck S."/>
            <person name="Held B."/>
            <person name="Goodwin L."/>
            <person name="Liolios K."/>
            <person name="Ovchinikova G."/>
            <person name="Ivanova N."/>
            <person name="Mavromatis K."/>
            <person name="Pati A."/>
            <person name="Chen A."/>
            <person name="Palaniappan K."/>
            <person name="Land M."/>
            <person name="Hauser L."/>
            <person name="Jeffries C.D."/>
            <person name="Detter J.C."/>
            <person name="Han C."/>
            <person name="Tapia R."/>
            <person name="Ngatchou-Djao O.D."/>
            <person name="Rohde M."/>
            <person name="Goker M."/>
            <person name="Spring S."/>
            <person name="Sikorski J."/>
            <person name="Woyke T."/>
            <person name="Bristow J."/>
            <person name="Eisen J.A."/>
            <person name="Markowitz V."/>
            <person name="Hugenholtz P."/>
            <person name="Klenk H.P."/>
            <person name="Kyrpides N.C."/>
        </authorList>
    </citation>
    <scope>NUCLEOTIDE SEQUENCE [LARGE SCALE GENOMIC DNA]</scope>
    <source>
        <strain evidence="4">ATCC 23168 / DSM 4126 / NBRC 15989 / NCIMB 1408 / VKM B-1430 / H-43</strain>
    </source>
</reference>
<evidence type="ECO:0000313" key="3">
    <source>
        <dbReference type="EMBL" id="ADR22429.1"/>
    </source>
</evidence>
<keyword evidence="4" id="KW-1185">Reference proteome</keyword>
<dbReference type="HOGENOM" id="CLU_010806_0_0_10"/>
<keyword evidence="1" id="KW-0732">Signal</keyword>
<dbReference type="InterPro" id="IPR029058">
    <property type="entry name" value="AB_hydrolase_fold"/>
</dbReference>
<sequence>MKSFYLSALLLMLCMQSFGQTDQKRFTPEKSRYIQKMDSVFEDLDKTKISTGILYDRVPSFANIEQFNKAYDTANFNLFRQAWSELYRASYTPDFMNLPEKINSMKKKDDYDQISIGLINMEFNTINKGKGQEEKGFQMRNGKLAPVEGKALYKKETLVMLAPLKERVWGQDITFKFDEDFWLQETEQPIENLSADFGDGNWHTLVNRGQKTMSELSVNYEESGSKLLRFQVTLQNGIQYTTQSTMDVQQTSSARADPLVEDNNIEANIAFKGYNESVAIKGKNDYRTFYRTKDGNTTPNLQKPIIILDGFDPLDERKIDENDEGHEAPESILQLMEYGSEDNNLVPTLRDEGYDVIIVNHSSYEADETGETIVAGGDFIERNAMVLIALIQRVNTELANNGSTEELVVVGPSMGGLISRYALAYMEKHSMDHNTRLWVSFDSPHLGANIPIGISQALHFFAYTGGQENARESYEEKLTSTAAKQMLIEQYYGVNNQKLNNTAGFRQQFINSLEGNGLRGSNGFPVNLRKVSLLNGTTLGKRNNSLGEKFLDLKGKKLGVKVAEVMTNFMTAHNTQTRTFKGVVTDYSLWLPGLGVDGIEVETSNANPNGSMDVTAGAYHNTGEIMHNDFLEGFNDANLNITTDYHLPNHTFIPTVSALALENANFNWSNSLNRNLVCTGETPFDSYYAPNENQQHIYPTTENVAWIMAEINGNEQTPIVRLTGDDLTGSDFVCDQNTTYSFENCKLGSGVSSWSTSSSLQIVSSNANSITVNPSANSQSNNSITAYFNDGTSVTKNVWVGTPANILQPDDLEGPECIKRGTTGLFHGLPWPTYVPGATEYEPQIVLGGNSSGFTFWSDVNRVYVEVTVAQSVPDGYYVLQILPKNSCGYADGVFAGFNVSGSKFCSPVSIMLYPNPTADELTVEWEEEPVSKSKQNFEYQLTIVSEEDGSVVHDKCHRKIKEKINMRAMKAGYYRVRVNYQDEHYSYRILKQ</sequence>
<evidence type="ECO:0000259" key="2">
    <source>
        <dbReference type="Pfam" id="PF07819"/>
    </source>
</evidence>
<name>E4TN15_MARTH</name>
<dbReference type="Proteomes" id="UP000008720">
    <property type="component" value="Chromosome"/>
</dbReference>
<dbReference type="RefSeq" id="WP_013454572.1">
    <property type="nucleotide sequence ID" value="NC_014759.1"/>
</dbReference>
<dbReference type="EMBL" id="CP002349">
    <property type="protein sequence ID" value="ADR22429.1"/>
    <property type="molecule type" value="Genomic_DNA"/>
</dbReference>
<feature type="signal peptide" evidence="1">
    <location>
        <begin position="1"/>
        <end position="19"/>
    </location>
</feature>
<dbReference type="GO" id="GO:0016788">
    <property type="term" value="F:hydrolase activity, acting on ester bonds"/>
    <property type="evidence" value="ECO:0007669"/>
    <property type="project" value="InterPro"/>
</dbReference>
<evidence type="ECO:0000313" key="4">
    <source>
        <dbReference type="Proteomes" id="UP000008720"/>
    </source>
</evidence>
<protein>
    <recommendedName>
        <fullName evidence="2">GPI inositol-deacylase PGAP1-like alpha/beta domain-containing protein</fullName>
    </recommendedName>
</protein>
<accession>E4TN15</accession>
<gene>
    <name evidence="3" type="ordered locus">Ftrac_2451</name>
</gene>
<feature type="domain" description="GPI inositol-deacylase PGAP1-like alpha/beta" evidence="2">
    <location>
        <begin position="361"/>
        <end position="464"/>
    </location>
</feature>
<dbReference type="Pfam" id="PF07819">
    <property type="entry name" value="PGAP1"/>
    <property type="match status" value="1"/>
</dbReference>
<organism evidence="3 4">
    <name type="scientific">Marivirga tractuosa (strain ATCC 23168 / DSM 4126 / NBRC 15989 / NCIMB 1408 / VKM B-1430 / H-43)</name>
    <name type="common">Microscilla tractuosa</name>
    <name type="synonym">Flexibacter tractuosus</name>
    <dbReference type="NCBI Taxonomy" id="643867"/>
    <lineage>
        <taxon>Bacteria</taxon>
        <taxon>Pseudomonadati</taxon>
        <taxon>Bacteroidota</taxon>
        <taxon>Cytophagia</taxon>
        <taxon>Cytophagales</taxon>
        <taxon>Marivirgaceae</taxon>
        <taxon>Marivirga</taxon>
    </lineage>
</organism>
<dbReference type="Gene3D" id="3.40.50.1820">
    <property type="entry name" value="alpha/beta hydrolase"/>
    <property type="match status" value="1"/>
</dbReference>
<dbReference type="STRING" id="643867.Ftrac_2451"/>
<dbReference type="KEGG" id="mtt:Ftrac_2451"/>
<evidence type="ECO:0000256" key="1">
    <source>
        <dbReference type="SAM" id="SignalP"/>
    </source>
</evidence>
<dbReference type="InterPro" id="IPR012908">
    <property type="entry name" value="PGAP1-ab_dom-like"/>
</dbReference>